<keyword evidence="4" id="KW-0460">Magnesium</keyword>
<reference evidence="6" key="1">
    <citation type="submission" date="2019-04" db="EMBL/GenBank/DDBJ databases">
        <title>Evolution of Biomass-Degrading Anaerobic Consortia Revealed by Metagenomics.</title>
        <authorList>
            <person name="Peng X."/>
        </authorList>
    </citation>
    <scope>NUCLEOTIDE SEQUENCE</scope>
    <source>
        <strain evidence="6">SIG240</strain>
    </source>
</reference>
<dbReference type="Proteomes" id="UP000761380">
    <property type="component" value="Unassembled WGS sequence"/>
</dbReference>
<evidence type="ECO:0000256" key="5">
    <source>
        <dbReference type="SAM" id="SignalP"/>
    </source>
</evidence>
<dbReference type="AlphaFoldDB" id="A0A927WJQ4"/>
<dbReference type="EMBL" id="SVBY01000060">
    <property type="protein sequence ID" value="MBE6093176.1"/>
    <property type="molecule type" value="Genomic_DNA"/>
</dbReference>
<gene>
    <name evidence="6" type="ORF">E7201_08455</name>
</gene>
<dbReference type="GO" id="GO:0046872">
    <property type="term" value="F:metal ion binding"/>
    <property type="evidence" value="ECO:0007669"/>
    <property type="project" value="UniProtKB-KW"/>
</dbReference>
<comment type="caution">
    <text evidence="6">The sequence shown here is derived from an EMBL/GenBank/DDBJ whole genome shotgun (WGS) entry which is preliminary data.</text>
</comment>
<protein>
    <submittedName>
        <fullName evidence="6">Haloacid dehalogenase-like hydrolase</fullName>
    </submittedName>
</protein>
<evidence type="ECO:0000256" key="3">
    <source>
        <dbReference type="ARBA" id="ARBA00022801"/>
    </source>
</evidence>
<keyword evidence="5" id="KW-0732">Signal</keyword>
<evidence type="ECO:0000256" key="2">
    <source>
        <dbReference type="ARBA" id="ARBA00022723"/>
    </source>
</evidence>
<dbReference type="InterPro" id="IPR050582">
    <property type="entry name" value="HAD-like_SerB"/>
</dbReference>
<dbReference type="Gene3D" id="3.40.50.1000">
    <property type="entry name" value="HAD superfamily/HAD-like"/>
    <property type="match status" value="1"/>
</dbReference>
<dbReference type="PANTHER" id="PTHR43344:SF13">
    <property type="entry name" value="PHOSPHATASE RV3661-RELATED"/>
    <property type="match status" value="1"/>
</dbReference>
<comment type="similarity">
    <text evidence="1">Belongs to the HAD-like hydrolase superfamily. SerB family.</text>
</comment>
<evidence type="ECO:0000256" key="1">
    <source>
        <dbReference type="ARBA" id="ARBA00009184"/>
    </source>
</evidence>
<accession>A0A927WJQ4</accession>
<sequence>MKCKKMCTAVLAVTLSLGFMAEVPCTEAMSRSEIAQISVNKKGSNFQYWNKDAASYQALVSYVKDVTNPKSKNFIPVEDRIATYDMDGTFLCETAPYYFDGMLFIDRAVNDKNYKASPADREFALGLERFIRSKDAGDKLGSSAPHQAAVFEGMNYPEYTAYVRNFMETPVEGLSNLKWGEAFYLPMVETIQYLQNNGFQVYVVSGSERQLVRVLVCDALHIPENHIIGTDIEIKADHQGDKNGLDYAYKKGDSLVRGKFVIKNLQMNKVQAIAREIGKQPVLAFGNSSGDTSMLNYTVNDNKYKSAAFFLLCDDLERELGDTKKAEKCRKLANENGWVPVSMRDDFKTIYGKDVTRNDKK</sequence>
<dbReference type="Pfam" id="PF12710">
    <property type="entry name" value="HAD"/>
    <property type="match status" value="1"/>
</dbReference>
<feature type="signal peptide" evidence="5">
    <location>
        <begin position="1"/>
        <end position="21"/>
    </location>
</feature>
<dbReference type="GO" id="GO:0016787">
    <property type="term" value="F:hydrolase activity"/>
    <property type="evidence" value="ECO:0007669"/>
    <property type="project" value="UniProtKB-KW"/>
</dbReference>
<dbReference type="InterPro" id="IPR036412">
    <property type="entry name" value="HAD-like_sf"/>
</dbReference>
<organism evidence="6 7">
    <name type="scientific">Selenomonas ruminantium</name>
    <dbReference type="NCBI Taxonomy" id="971"/>
    <lineage>
        <taxon>Bacteria</taxon>
        <taxon>Bacillati</taxon>
        <taxon>Bacillota</taxon>
        <taxon>Negativicutes</taxon>
        <taxon>Selenomonadales</taxon>
        <taxon>Selenomonadaceae</taxon>
        <taxon>Selenomonas</taxon>
    </lineage>
</organism>
<feature type="chain" id="PRO_5039630638" evidence="5">
    <location>
        <begin position="22"/>
        <end position="361"/>
    </location>
</feature>
<name>A0A927WJQ4_SELRU</name>
<proteinExistence type="inferred from homology"/>
<dbReference type="InterPro" id="IPR023214">
    <property type="entry name" value="HAD_sf"/>
</dbReference>
<dbReference type="SUPFAM" id="SSF56784">
    <property type="entry name" value="HAD-like"/>
    <property type="match status" value="1"/>
</dbReference>
<keyword evidence="3 6" id="KW-0378">Hydrolase</keyword>
<dbReference type="PANTHER" id="PTHR43344">
    <property type="entry name" value="PHOSPHOSERINE PHOSPHATASE"/>
    <property type="match status" value="1"/>
</dbReference>
<evidence type="ECO:0000313" key="6">
    <source>
        <dbReference type="EMBL" id="MBE6093176.1"/>
    </source>
</evidence>
<evidence type="ECO:0000256" key="4">
    <source>
        <dbReference type="ARBA" id="ARBA00022842"/>
    </source>
</evidence>
<keyword evidence="2" id="KW-0479">Metal-binding</keyword>
<evidence type="ECO:0000313" key="7">
    <source>
        <dbReference type="Proteomes" id="UP000761380"/>
    </source>
</evidence>